<dbReference type="EMBL" id="CP022022">
    <property type="protein sequence ID" value="ASF41604.1"/>
    <property type="molecule type" value="Genomic_DNA"/>
</dbReference>
<dbReference type="GeneID" id="78162799"/>
<proteinExistence type="predicted"/>
<gene>
    <name evidence="2" type="ORF">CBG49_00050</name>
</gene>
<dbReference type="InterPro" id="IPR025272">
    <property type="entry name" value="SocA_Panacea"/>
</dbReference>
<evidence type="ECO:0000259" key="1">
    <source>
        <dbReference type="Pfam" id="PF13274"/>
    </source>
</evidence>
<organism evidence="2 3">
    <name type="scientific">Capnocytophaga endodontalis</name>
    <dbReference type="NCBI Taxonomy" id="2708117"/>
    <lineage>
        <taxon>Bacteria</taxon>
        <taxon>Pseudomonadati</taxon>
        <taxon>Bacteroidota</taxon>
        <taxon>Flavobacteriia</taxon>
        <taxon>Flavobacteriales</taxon>
        <taxon>Flavobacteriaceae</taxon>
        <taxon>Capnocytophaga</taxon>
    </lineage>
</organism>
<sequence length="167" mass="19242">MFDIDKSKAINSMLFVLNQLGAEKSDAHKVFKILYFADQKHLVNYGRPITGDTYVKMQYGPVPSFLRNVSEGNEKEGLINKTNKHFLTTSYQYDEEDLSESEIECLNEAIAENKDISFKKLTEKSHDSAWQNAQWRIDYLAMAKAVTNNPDILNYIKINALNEQMCF</sequence>
<dbReference type="KEGG" id="capn:CBG49_00050"/>
<reference evidence="3" key="1">
    <citation type="submission" date="2017-06" db="EMBL/GenBank/DDBJ databases">
        <title>Complete genome sequence of Capnocytophaga sp. KCOM 1579 (=ChDC OS43) isolated from a human refractory periapical abscess lesion.</title>
        <authorList>
            <person name="Kook J.-K."/>
            <person name="Park S.-N."/>
            <person name="Lim Y.K."/>
            <person name="Roh H."/>
        </authorList>
    </citation>
    <scope>NUCLEOTIDE SEQUENCE [LARGE SCALE GENOMIC DNA]</scope>
    <source>
        <strain evidence="3">ChDC OS43</strain>
    </source>
</reference>
<accession>A0A1Z4BJZ8</accession>
<dbReference type="Proteomes" id="UP000197007">
    <property type="component" value="Chromosome"/>
</dbReference>
<evidence type="ECO:0000313" key="3">
    <source>
        <dbReference type="Proteomes" id="UP000197007"/>
    </source>
</evidence>
<feature type="domain" description="Antitoxin SocA-like Panacea" evidence="1">
    <location>
        <begin position="31"/>
        <end position="131"/>
    </location>
</feature>
<dbReference type="AlphaFoldDB" id="A0A1Z4BJZ8"/>
<evidence type="ECO:0000313" key="2">
    <source>
        <dbReference type="EMBL" id="ASF41604.1"/>
    </source>
</evidence>
<name>A0A1Z4BJZ8_9FLAO</name>
<dbReference type="RefSeq" id="WP_002677808.1">
    <property type="nucleotide sequence ID" value="NZ_CP022022.1"/>
</dbReference>
<keyword evidence="3" id="KW-1185">Reference proteome</keyword>
<dbReference type="Pfam" id="PF13274">
    <property type="entry name" value="SocA_Panacea"/>
    <property type="match status" value="1"/>
</dbReference>
<protein>
    <recommendedName>
        <fullName evidence="1">Antitoxin SocA-like Panacea domain-containing protein</fullName>
    </recommendedName>
</protein>